<dbReference type="NCBIfam" id="TIGR03696">
    <property type="entry name" value="Rhs_assc_core"/>
    <property type="match status" value="1"/>
</dbReference>
<dbReference type="InterPro" id="IPR022385">
    <property type="entry name" value="Rhs_assc_core"/>
</dbReference>
<dbReference type="AlphaFoldDB" id="A0A4R2MVT0"/>
<keyword evidence="2" id="KW-1185">Reference proteome</keyword>
<dbReference type="PANTHER" id="PTHR32305">
    <property type="match status" value="1"/>
</dbReference>
<organism evidence="1 2">
    <name type="scientific">Simplicispira metamorpha</name>
    <dbReference type="NCBI Taxonomy" id="80881"/>
    <lineage>
        <taxon>Bacteria</taxon>
        <taxon>Pseudomonadati</taxon>
        <taxon>Pseudomonadota</taxon>
        <taxon>Betaproteobacteria</taxon>
        <taxon>Burkholderiales</taxon>
        <taxon>Comamonadaceae</taxon>
        <taxon>Simplicispira</taxon>
    </lineage>
</organism>
<proteinExistence type="predicted"/>
<gene>
    <name evidence="1" type="ORF">EV674_1681</name>
</gene>
<name>A0A4R2MVT0_9BURK</name>
<protein>
    <submittedName>
        <fullName evidence="1">RHS repeat-associated protein</fullName>
    </submittedName>
</protein>
<dbReference type="EMBL" id="SLXH01000068">
    <property type="protein sequence ID" value="TCP10558.1"/>
    <property type="molecule type" value="Genomic_DNA"/>
</dbReference>
<feature type="non-terminal residue" evidence="1">
    <location>
        <position position="1"/>
    </location>
</feature>
<accession>A0A4R2MVT0</accession>
<comment type="caution">
    <text evidence="1">The sequence shown here is derived from an EMBL/GenBank/DDBJ whole genome shotgun (WGS) entry which is preliminary data.</text>
</comment>
<evidence type="ECO:0000313" key="2">
    <source>
        <dbReference type="Proteomes" id="UP000295182"/>
    </source>
</evidence>
<dbReference type="RefSeq" id="WP_132750533.1">
    <property type="nucleotide sequence ID" value="NZ_SLXH01000068.1"/>
</dbReference>
<dbReference type="PRINTS" id="PR00394">
    <property type="entry name" value="RHSPROTEIN"/>
</dbReference>
<reference evidence="1 2" key="1">
    <citation type="submission" date="2019-03" db="EMBL/GenBank/DDBJ databases">
        <title>Genomic Encyclopedia of Type Strains, Phase IV (KMG-IV): sequencing the most valuable type-strain genomes for metagenomic binning, comparative biology and taxonomic classification.</title>
        <authorList>
            <person name="Goeker M."/>
        </authorList>
    </citation>
    <scope>NUCLEOTIDE SEQUENCE [LARGE SCALE GENOMIC DNA]</scope>
    <source>
        <strain evidence="1 2">DSM 1837</strain>
    </source>
</reference>
<dbReference type="Proteomes" id="UP000295182">
    <property type="component" value="Unassembled WGS sequence"/>
</dbReference>
<dbReference type="PANTHER" id="PTHR32305:SF15">
    <property type="entry name" value="PROTEIN RHSA-RELATED"/>
    <property type="match status" value="1"/>
</dbReference>
<evidence type="ECO:0000313" key="1">
    <source>
        <dbReference type="EMBL" id="TCP10558.1"/>
    </source>
</evidence>
<dbReference type="InterPro" id="IPR050708">
    <property type="entry name" value="T6SS_VgrG/RHS"/>
</dbReference>
<dbReference type="Gene3D" id="2.180.10.10">
    <property type="entry name" value="RHS repeat-associated core"/>
    <property type="match status" value="1"/>
</dbReference>
<sequence>FELRYPGQQWDEETGLSYNLHRYYDAVTGRYTQADPIGLEGGWNRFAYVEGNPLSWTDPLGLATGVTIWQPVGLGSSSFGHVSTTINGTTYSYGPGGMTTLPQANYLAKNGFRDGTEVNLNLSPQQEANLAVCLARPQGDYNAATNNCGMPIQRCLAEVGMNDFYTKGKSTIGTNSRHVLPVDLGNGLLSSGSFGGTTQYPANRPVGGFSAPWAR</sequence>